<keyword evidence="10" id="KW-1185">Reference proteome</keyword>
<dbReference type="FunFam" id="1.10.400.10:FF:000007">
    <property type="entry name" value="Guanine nucleotide-binding protein subunit alpha"/>
    <property type="match status" value="1"/>
</dbReference>
<dbReference type="InterPro" id="IPR011025">
    <property type="entry name" value="GproteinA_insert"/>
</dbReference>
<dbReference type="FunFam" id="3.40.50.300:FF:000692">
    <property type="entry name" value="Guanine nucleotide-binding protein subunit alpha"/>
    <property type="match status" value="1"/>
</dbReference>
<feature type="binding site" evidence="8">
    <location>
        <position position="204"/>
    </location>
    <ligand>
        <name>Mg(2+)</name>
        <dbReference type="ChEBI" id="CHEBI:18420"/>
    </ligand>
</feature>
<keyword evidence="2 8" id="KW-0479">Metal-binding</keyword>
<dbReference type="SUPFAM" id="SSF47895">
    <property type="entry name" value="Transducin (alpha subunit), insertion domain"/>
    <property type="match status" value="1"/>
</dbReference>
<organism evidence="9 10">
    <name type="scientific">Alosa alosa</name>
    <name type="common">allis shad</name>
    <dbReference type="NCBI Taxonomy" id="278164"/>
    <lineage>
        <taxon>Eukaryota</taxon>
        <taxon>Metazoa</taxon>
        <taxon>Chordata</taxon>
        <taxon>Craniata</taxon>
        <taxon>Vertebrata</taxon>
        <taxon>Euteleostomi</taxon>
        <taxon>Actinopterygii</taxon>
        <taxon>Neopterygii</taxon>
        <taxon>Teleostei</taxon>
        <taxon>Clupei</taxon>
        <taxon>Clupeiformes</taxon>
        <taxon>Clupeoidei</taxon>
        <taxon>Clupeidae</taxon>
        <taxon>Alosa</taxon>
    </lineage>
</organism>
<dbReference type="InterPro" id="IPR027417">
    <property type="entry name" value="P-loop_NTPase"/>
</dbReference>
<feature type="binding site" evidence="7">
    <location>
        <begin position="198"/>
        <end position="204"/>
    </location>
    <ligand>
        <name>GTP</name>
        <dbReference type="ChEBI" id="CHEBI:37565"/>
    </ligand>
</feature>
<dbReference type="AlphaFoldDB" id="A0AAV6GXH6"/>
<dbReference type="PRINTS" id="PR00440">
    <property type="entry name" value="GPROTEINA12"/>
</dbReference>
<sequence>MFGCLDLPTSSFQVCWHALRMCFSREVTEEAKVAKTMSSKIDRDLFEHAKLESHVVKILLLGAAESGKSTLVKQIKIIHSNGFSRQELLSFKPAVLDNLLNSMKFVLQGMGLLRINLVNQRNKDHAEFVLTCDWCIGEDRELRPFLAQAFCSLWADQGVRVAAARGQEYQLNDSALYFFENIGRIIAPNYVPTEKDVLRVRVRTSGVLETQFSTAQFIFRLYDVGGQRTQTRKWLRFFDDVRAVLFLVDASRYDLRPQQGSDTGCVQESLELYSSVCSNTVFSSASLILFMNKMDLFQKKILHSGRHLRLYFPEFKGADCDASGAASFLTSLFTDHLSSPAKPVYHHYATAIDTSSVRDVFQTVIDNIVKDNLANVCTL</sequence>
<dbReference type="InterPro" id="IPR001019">
    <property type="entry name" value="Gprotein_alpha_su"/>
</dbReference>
<evidence type="ECO:0000256" key="7">
    <source>
        <dbReference type="PIRSR" id="PIRSR601019-1"/>
    </source>
</evidence>
<dbReference type="Gene3D" id="1.10.400.10">
    <property type="entry name" value="GI Alpha 1, domain 2-like"/>
    <property type="match status" value="1"/>
</dbReference>
<dbReference type="GO" id="GO:0005834">
    <property type="term" value="C:heterotrimeric G-protein complex"/>
    <property type="evidence" value="ECO:0007669"/>
    <property type="project" value="TreeGrafter"/>
</dbReference>
<keyword evidence="5 7" id="KW-0342">GTP-binding</keyword>
<comment type="similarity">
    <text evidence="1">Belongs to the G-alpha family. G(12) subfamily.</text>
</comment>
<protein>
    <submittedName>
        <fullName evidence="9">Uncharacterized protein</fullName>
    </submittedName>
</protein>
<evidence type="ECO:0000313" key="10">
    <source>
        <dbReference type="Proteomes" id="UP000823561"/>
    </source>
</evidence>
<dbReference type="Pfam" id="PF00503">
    <property type="entry name" value="G-alpha"/>
    <property type="match status" value="1"/>
</dbReference>
<feature type="binding site" evidence="7">
    <location>
        <begin position="292"/>
        <end position="295"/>
    </location>
    <ligand>
        <name>GTP</name>
        <dbReference type="ChEBI" id="CHEBI:37565"/>
    </ligand>
</feature>
<dbReference type="PANTHER" id="PTHR10218">
    <property type="entry name" value="GTP-BINDING PROTEIN ALPHA SUBUNIT"/>
    <property type="match status" value="1"/>
</dbReference>
<dbReference type="GO" id="GO:0005737">
    <property type="term" value="C:cytoplasm"/>
    <property type="evidence" value="ECO:0007669"/>
    <property type="project" value="TreeGrafter"/>
</dbReference>
<keyword evidence="4 8" id="KW-0460">Magnesium</keyword>
<accession>A0AAV6GXH6</accession>
<evidence type="ECO:0000313" key="9">
    <source>
        <dbReference type="EMBL" id="KAG5279539.1"/>
    </source>
</evidence>
<gene>
    <name evidence="9" type="ORF">AALO_G00078860</name>
</gene>
<evidence type="ECO:0000256" key="4">
    <source>
        <dbReference type="ARBA" id="ARBA00022842"/>
    </source>
</evidence>
<name>A0AAV6GXH6_9TELE</name>
<evidence type="ECO:0000256" key="3">
    <source>
        <dbReference type="ARBA" id="ARBA00022741"/>
    </source>
</evidence>
<feature type="binding site" evidence="7">
    <location>
        <begin position="173"/>
        <end position="174"/>
    </location>
    <ligand>
        <name>GTP</name>
        <dbReference type="ChEBI" id="CHEBI:37565"/>
    </ligand>
</feature>
<dbReference type="Proteomes" id="UP000823561">
    <property type="component" value="Chromosome 6"/>
</dbReference>
<dbReference type="GO" id="GO:0007266">
    <property type="term" value="P:Rho protein signal transduction"/>
    <property type="evidence" value="ECO:0007669"/>
    <property type="project" value="InterPro"/>
</dbReference>
<feature type="binding site" evidence="7">
    <location>
        <position position="351"/>
    </location>
    <ligand>
        <name>GTP</name>
        <dbReference type="ChEBI" id="CHEBI:37565"/>
    </ligand>
</feature>
<dbReference type="GO" id="GO:0003924">
    <property type="term" value="F:GTPase activity"/>
    <property type="evidence" value="ECO:0007669"/>
    <property type="project" value="InterPro"/>
</dbReference>
<dbReference type="CDD" id="cd00066">
    <property type="entry name" value="G-alpha"/>
    <property type="match status" value="1"/>
</dbReference>
<keyword evidence="6" id="KW-0807">Transducer</keyword>
<dbReference type="PRINTS" id="PR00318">
    <property type="entry name" value="GPROTEINA"/>
</dbReference>
<dbReference type="InterPro" id="IPR000469">
    <property type="entry name" value="Gprotein_alpha_12/13"/>
</dbReference>
<dbReference type="GO" id="GO:0032502">
    <property type="term" value="P:developmental process"/>
    <property type="evidence" value="ECO:0007669"/>
    <property type="project" value="UniProtKB-ARBA"/>
</dbReference>
<reference evidence="9" key="1">
    <citation type="submission" date="2020-10" db="EMBL/GenBank/DDBJ databases">
        <title>Chromosome-scale genome assembly of the Allis shad, Alosa alosa.</title>
        <authorList>
            <person name="Margot Z."/>
            <person name="Christophe K."/>
            <person name="Cabau C."/>
            <person name="Louis A."/>
            <person name="Berthelot C."/>
            <person name="Parey E."/>
            <person name="Roest Crollius H."/>
            <person name="Montfort J."/>
            <person name="Robinson-Rechavi M."/>
            <person name="Bucao C."/>
            <person name="Bouchez O."/>
            <person name="Gislard M."/>
            <person name="Lluch J."/>
            <person name="Milhes M."/>
            <person name="Lampietro C."/>
            <person name="Lopez Roques C."/>
            <person name="Donnadieu C."/>
            <person name="Braasch I."/>
            <person name="Desvignes T."/>
            <person name="Postlethwait J."/>
            <person name="Bobe J."/>
            <person name="Guiguen Y."/>
        </authorList>
    </citation>
    <scope>NUCLEOTIDE SEQUENCE</scope>
    <source>
        <strain evidence="9">M-15738</strain>
        <tissue evidence="9">Blood</tissue>
    </source>
</reference>
<dbReference type="GO" id="GO:0007188">
    <property type="term" value="P:adenylate cyclase-modulating G protein-coupled receptor signaling pathway"/>
    <property type="evidence" value="ECO:0007669"/>
    <property type="project" value="TreeGrafter"/>
</dbReference>
<dbReference type="EMBL" id="JADWDJ010000006">
    <property type="protein sequence ID" value="KAG5279539.1"/>
    <property type="molecule type" value="Genomic_DNA"/>
</dbReference>
<comment type="caution">
    <text evidence="9">The sequence shown here is derived from an EMBL/GenBank/DDBJ whole genome shotgun (WGS) entry which is preliminary data.</text>
</comment>
<proteinExistence type="inferred from homology"/>
<dbReference type="PROSITE" id="PS51882">
    <property type="entry name" value="G_ALPHA"/>
    <property type="match status" value="1"/>
</dbReference>
<dbReference type="GO" id="GO:0005525">
    <property type="term" value="F:GTP binding"/>
    <property type="evidence" value="ECO:0007669"/>
    <property type="project" value="UniProtKB-KW"/>
</dbReference>
<feature type="binding site" evidence="8">
    <location>
        <position position="69"/>
    </location>
    <ligand>
        <name>Mg(2+)</name>
        <dbReference type="ChEBI" id="CHEBI:18420"/>
    </ligand>
</feature>
<keyword evidence="3 7" id="KW-0547">Nucleotide-binding</keyword>
<dbReference type="GO" id="GO:0031683">
    <property type="term" value="F:G-protein beta/gamma-subunit complex binding"/>
    <property type="evidence" value="ECO:0007669"/>
    <property type="project" value="InterPro"/>
</dbReference>
<evidence type="ECO:0000256" key="5">
    <source>
        <dbReference type="ARBA" id="ARBA00023134"/>
    </source>
</evidence>
<dbReference type="GO" id="GO:0001664">
    <property type="term" value="F:G protein-coupled receptor binding"/>
    <property type="evidence" value="ECO:0007669"/>
    <property type="project" value="InterPro"/>
</dbReference>
<dbReference type="SUPFAM" id="SSF52540">
    <property type="entry name" value="P-loop containing nucleoside triphosphate hydrolases"/>
    <property type="match status" value="1"/>
</dbReference>
<evidence type="ECO:0000256" key="6">
    <source>
        <dbReference type="ARBA" id="ARBA00023224"/>
    </source>
</evidence>
<dbReference type="Gene3D" id="3.40.50.300">
    <property type="entry name" value="P-loop containing nucleotide triphosphate hydrolases"/>
    <property type="match status" value="1"/>
</dbReference>
<evidence type="ECO:0000256" key="1">
    <source>
        <dbReference type="ARBA" id="ARBA00010405"/>
    </source>
</evidence>
<evidence type="ECO:0000256" key="8">
    <source>
        <dbReference type="PIRSR" id="PIRSR601019-2"/>
    </source>
</evidence>
<feature type="binding site" evidence="7">
    <location>
        <begin position="223"/>
        <end position="227"/>
    </location>
    <ligand>
        <name>GTP</name>
        <dbReference type="ChEBI" id="CHEBI:37565"/>
    </ligand>
</feature>
<feature type="binding site" evidence="7">
    <location>
        <begin position="65"/>
        <end position="70"/>
    </location>
    <ligand>
        <name>GTP</name>
        <dbReference type="ChEBI" id="CHEBI:37565"/>
    </ligand>
</feature>
<dbReference type="SMART" id="SM00275">
    <property type="entry name" value="G_alpha"/>
    <property type="match status" value="1"/>
</dbReference>
<evidence type="ECO:0000256" key="2">
    <source>
        <dbReference type="ARBA" id="ARBA00022723"/>
    </source>
</evidence>
<dbReference type="PANTHER" id="PTHR10218:SF231">
    <property type="entry name" value="GUANINE NUCLEOTIDE BINDING PROTEIN (G PROTEIN) ALPHA V1"/>
    <property type="match status" value="1"/>
</dbReference>
<dbReference type="GO" id="GO:0046872">
    <property type="term" value="F:metal ion binding"/>
    <property type="evidence" value="ECO:0007669"/>
    <property type="project" value="UniProtKB-KW"/>
</dbReference>